<accession>A0A6G5QKM5</accession>
<dbReference type="AlphaFoldDB" id="A0A6G5QKM5"/>
<dbReference type="Proteomes" id="UP000502377">
    <property type="component" value="Chromosome"/>
</dbReference>
<protein>
    <submittedName>
        <fullName evidence="1">Uncharacterized protein</fullName>
    </submittedName>
</protein>
<dbReference type="KEGG" id="crx:CRECT_0463"/>
<organism evidence="1 2">
    <name type="scientific">Campylobacter rectus</name>
    <name type="common">Wolinella recta</name>
    <dbReference type="NCBI Taxonomy" id="203"/>
    <lineage>
        <taxon>Bacteria</taxon>
        <taxon>Pseudomonadati</taxon>
        <taxon>Campylobacterota</taxon>
        <taxon>Epsilonproteobacteria</taxon>
        <taxon>Campylobacterales</taxon>
        <taxon>Campylobacteraceae</taxon>
        <taxon>Campylobacter</taxon>
    </lineage>
</organism>
<evidence type="ECO:0000313" key="2">
    <source>
        <dbReference type="Proteomes" id="UP000502377"/>
    </source>
</evidence>
<sequence length="160" mass="18608">MKDAKTIIRHIIDNPSYKELKNRSECGEFLKLLSLNHRRLIAFCYEKNGVLFFALFHPLGLQELKRDSSIKMLKGLLKIYSSVNFDGRLARVTDVKFFVTKRLKFKKPTDPYETKRIFTYAEPAKGEFVNLAKSERIFEGFEKIRLAIKQNLAKESSGAR</sequence>
<name>A0A6G5QKM5_CAMRE</name>
<reference evidence="1 2" key="1">
    <citation type="submission" date="2016-07" db="EMBL/GenBank/DDBJ databases">
        <title>Comparative genomics of the Campylobacter concisus group.</title>
        <authorList>
            <person name="Miller W.G."/>
            <person name="Yee E."/>
            <person name="Chapman M.H."/>
            <person name="Huynh S."/>
            <person name="Bono J.L."/>
            <person name="On S.L.W."/>
            <person name="StLeger J."/>
            <person name="Foster G."/>
            <person name="Parker C.T."/>
        </authorList>
    </citation>
    <scope>NUCLEOTIDE SEQUENCE [LARGE SCALE GENOMIC DNA]</scope>
    <source>
        <strain evidence="1 2">ATCC 33238</strain>
    </source>
</reference>
<gene>
    <name evidence="1" type="ORF">CRECT_0463</name>
</gene>
<evidence type="ECO:0000313" key="1">
    <source>
        <dbReference type="EMBL" id="QCD46154.1"/>
    </source>
</evidence>
<dbReference type="EMBL" id="CP012543">
    <property type="protein sequence ID" value="QCD46154.1"/>
    <property type="molecule type" value="Genomic_DNA"/>
</dbReference>
<proteinExistence type="predicted"/>
<dbReference type="RefSeq" id="WP_004320103.1">
    <property type="nucleotide sequence ID" value="NZ_CP012543.1"/>
</dbReference>